<reference evidence="3" key="1">
    <citation type="submission" date="2022-01" db="EMBL/GenBank/DDBJ databases">
        <authorList>
            <person name="King R."/>
        </authorList>
    </citation>
    <scope>NUCLEOTIDE SEQUENCE</scope>
</reference>
<gene>
    <name evidence="3" type="ORF">CEUTPL_LOCUS6522</name>
</gene>
<organism evidence="3 4">
    <name type="scientific">Ceutorhynchus assimilis</name>
    <name type="common">cabbage seed weevil</name>
    <dbReference type="NCBI Taxonomy" id="467358"/>
    <lineage>
        <taxon>Eukaryota</taxon>
        <taxon>Metazoa</taxon>
        <taxon>Ecdysozoa</taxon>
        <taxon>Arthropoda</taxon>
        <taxon>Hexapoda</taxon>
        <taxon>Insecta</taxon>
        <taxon>Pterygota</taxon>
        <taxon>Neoptera</taxon>
        <taxon>Endopterygota</taxon>
        <taxon>Coleoptera</taxon>
        <taxon>Polyphaga</taxon>
        <taxon>Cucujiformia</taxon>
        <taxon>Curculionidae</taxon>
        <taxon>Ceutorhynchinae</taxon>
        <taxon>Ceutorhynchus</taxon>
    </lineage>
</organism>
<dbReference type="AlphaFoldDB" id="A0A9N9MPF8"/>
<feature type="coiled-coil region" evidence="1">
    <location>
        <begin position="264"/>
        <end position="298"/>
    </location>
</feature>
<keyword evidence="1" id="KW-0175">Coiled coil</keyword>
<keyword evidence="4" id="KW-1185">Reference proteome</keyword>
<proteinExistence type="predicted"/>
<evidence type="ECO:0000313" key="3">
    <source>
        <dbReference type="EMBL" id="CAG9765927.1"/>
    </source>
</evidence>
<name>A0A9N9MPF8_9CUCU</name>
<evidence type="ECO:0000256" key="1">
    <source>
        <dbReference type="SAM" id="Coils"/>
    </source>
</evidence>
<sequence length="400" mass="46071">MAVDLDIHLSIMVIILWSKGDLCCTNFDIESGDSFNDYSNIPAEETTCQPSTSQTTSIVSIDDNGNERGCSQIQNNESQTSQNDNESDSEEETCQSGVSKEVTESEKILELCNESSAELDKTFDCYQDLALWPDCINNDVIKFCLDFPYFQNYDHNNRYPKSEITCEKHKRHFSNSCFSKTLKNGQQIKRQWLCNSPSSGLIYCITCKLFLKVESKLKTGLNDWSNILRLLDMHQEKRFNKVSTKLQSSGLDIQEGGRLLDSLKKKFQDTRKKSESETDKLEANAKELSEDIEKEFAESSKRKRKILLANKETEMPMFTGKAKFRVEIINRLLDFLIGDLHRRSSVYQDLTVKFKCLFDIGDISHDDIDAESFKILIEYYSEDLEEELISKALQFKQYNI</sequence>
<evidence type="ECO:0000256" key="2">
    <source>
        <dbReference type="SAM" id="MobiDB-lite"/>
    </source>
</evidence>
<dbReference type="OrthoDB" id="6779073at2759"/>
<dbReference type="Proteomes" id="UP001152799">
    <property type="component" value="Chromosome 3"/>
</dbReference>
<accession>A0A9N9MPF8</accession>
<dbReference type="EMBL" id="OU892279">
    <property type="protein sequence ID" value="CAG9765927.1"/>
    <property type="molecule type" value="Genomic_DNA"/>
</dbReference>
<feature type="compositionally biased region" description="Polar residues" evidence="2">
    <location>
        <begin position="69"/>
        <end position="82"/>
    </location>
</feature>
<protein>
    <submittedName>
        <fullName evidence="3">Uncharacterized protein</fullName>
    </submittedName>
</protein>
<feature type="region of interest" description="Disordered" evidence="2">
    <location>
        <begin position="69"/>
        <end position="99"/>
    </location>
</feature>
<evidence type="ECO:0000313" key="4">
    <source>
        <dbReference type="Proteomes" id="UP001152799"/>
    </source>
</evidence>